<dbReference type="AlphaFoldDB" id="A0AAJ0CFU4"/>
<proteinExistence type="predicted"/>
<organism evidence="1 2">
    <name type="scientific">Conoideocrella luteorostrata</name>
    <dbReference type="NCBI Taxonomy" id="1105319"/>
    <lineage>
        <taxon>Eukaryota</taxon>
        <taxon>Fungi</taxon>
        <taxon>Dikarya</taxon>
        <taxon>Ascomycota</taxon>
        <taxon>Pezizomycotina</taxon>
        <taxon>Sordariomycetes</taxon>
        <taxon>Hypocreomycetidae</taxon>
        <taxon>Hypocreales</taxon>
        <taxon>Clavicipitaceae</taxon>
        <taxon>Conoideocrella</taxon>
    </lineage>
</organism>
<gene>
    <name evidence="1" type="ORF">QQS21_010033</name>
</gene>
<evidence type="ECO:0000313" key="2">
    <source>
        <dbReference type="Proteomes" id="UP001251528"/>
    </source>
</evidence>
<accession>A0AAJ0CFU4</accession>
<protein>
    <submittedName>
        <fullName evidence="1">Uncharacterized protein</fullName>
    </submittedName>
</protein>
<dbReference type="Proteomes" id="UP001251528">
    <property type="component" value="Unassembled WGS sequence"/>
</dbReference>
<sequence length="84" mass="9114">MWRAASGLMDQLGLSVFKHDTFLEFGGGFQVCTTERLGTQQTNNSSMGRIWASMGGDVGTLEALQASGNWNNANESWASAPWNN</sequence>
<keyword evidence="2" id="KW-1185">Reference proteome</keyword>
<name>A0AAJ0CFU4_9HYPO</name>
<comment type="caution">
    <text evidence="1">The sequence shown here is derived from an EMBL/GenBank/DDBJ whole genome shotgun (WGS) entry which is preliminary data.</text>
</comment>
<reference evidence="1" key="1">
    <citation type="submission" date="2023-06" db="EMBL/GenBank/DDBJ databases">
        <title>Conoideocrella luteorostrata (Hypocreales: Clavicipitaceae), a potential biocontrol fungus for elongate hemlock scale in United States Christmas tree production areas.</title>
        <authorList>
            <person name="Barrett H."/>
            <person name="Lovett B."/>
            <person name="Macias A.M."/>
            <person name="Stajich J.E."/>
            <person name="Kasson M.T."/>
        </authorList>
    </citation>
    <scope>NUCLEOTIDE SEQUENCE</scope>
    <source>
        <strain evidence="1">ARSEF 14590</strain>
    </source>
</reference>
<dbReference type="EMBL" id="JASWJB010000276">
    <property type="protein sequence ID" value="KAK2592280.1"/>
    <property type="molecule type" value="Genomic_DNA"/>
</dbReference>
<evidence type="ECO:0000313" key="1">
    <source>
        <dbReference type="EMBL" id="KAK2592280.1"/>
    </source>
</evidence>